<evidence type="ECO:0000256" key="2">
    <source>
        <dbReference type="SAM" id="SignalP"/>
    </source>
</evidence>
<evidence type="ECO:0000313" key="4">
    <source>
        <dbReference type="Proteomes" id="UP000185622"/>
    </source>
</evidence>
<proteinExistence type="predicted"/>
<dbReference type="EMBL" id="CP019437">
    <property type="protein sequence ID" value="AQS47545.1"/>
    <property type="molecule type" value="Genomic_DNA"/>
</dbReference>
<keyword evidence="2" id="KW-0732">Signal</keyword>
<feature type="signal peptide" evidence="2">
    <location>
        <begin position="1"/>
        <end position="21"/>
    </location>
</feature>
<evidence type="ECO:0000313" key="3">
    <source>
        <dbReference type="EMBL" id="AQS47545.1"/>
    </source>
</evidence>
<dbReference type="InterPro" id="IPR021323">
    <property type="entry name" value="DUF2927"/>
</dbReference>
<sequence>MMRMRAAFPVLAGLAALALSACTPGLGGSPLAPDKTARPPSAPADLDRSKVTEQSALSREMSAYFAKTAAEMESRGQLRTDVAPRDAPFNQRQLVQNFIHIALYDEYAAQGGGFVARQTPSRLRRWEKPVRMDVDFGASIPKADRASDVAEVRAYAGKLASASRHPVSVVKHGGNFHVLFLNEDERRAIGPRLRQLVPGIDESSVEAITNLPLSTYCVVFAFSQGDSPIYTDAVAVIRGEHPPELRTSCIHEELAQGLGLANDYPRARPSIFNDDEEFSLLTKHDELLLQMLYDPRLKPGMTEREARPIVTTIAAELLGGAS</sequence>
<dbReference type="Proteomes" id="UP000185622">
    <property type="component" value="Chromosome"/>
</dbReference>
<dbReference type="Pfam" id="PF11150">
    <property type="entry name" value="DUF2927"/>
    <property type="match status" value="1"/>
</dbReference>
<evidence type="ECO:0008006" key="5">
    <source>
        <dbReference type="Google" id="ProtNLM"/>
    </source>
</evidence>
<dbReference type="PROSITE" id="PS51257">
    <property type="entry name" value="PROKAR_LIPOPROTEIN"/>
    <property type="match status" value="1"/>
</dbReference>
<reference evidence="3 4" key="1">
    <citation type="submission" date="2017-01" db="EMBL/GenBank/DDBJ databases">
        <title>The complete genome sequence of a sulfur-oxidizing marine bacterium Thioclava sp. 25B10_4T.</title>
        <authorList>
            <person name="Liu Y."/>
            <person name="Lai Q."/>
            <person name="Shao Z."/>
        </authorList>
    </citation>
    <scope>NUCLEOTIDE SEQUENCE [LARGE SCALE GENOMIC DNA]</scope>
    <source>
        <strain evidence="3 4">25B10_4</strain>
    </source>
</reference>
<feature type="region of interest" description="Disordered" evidence="1">
    <location>
        <begin position="29"/>
        <end position="54"/>
    </location>
</feature>
<evidence type="ECO:0000256" key="1">
    <source>
        <dbReference type="SAM" id="MobiDB-lite"/>
    </source>
</evidence>
<organism evidence="3 4">
    <name type="scientific">Thioclava nitratireducens</name>
    <dbReference type="NCBI Taxonomy" id="1915078"/>
    <lineage>
        <taxon>Bacteria</taxon>
        <taxon>Pseudomonadati</taxon>
        <taxon>Pseudomonadota</taxon>
        <taxon>Alphaproteobacteria</taxon>
        <taxon>Rhodobacterales</taxon>
        <taxon>Paracoccaceae</taxon>
        <taxon>Thioclava</taxon>
    </lineage>
</organism>
<gene>
    <name evidence="3" type="ORF">BMG03_06835</name>
</gene>
<protein>
    <recommendedName>
        <fullName evidence="5">DUF2927 domain-containing protein</fullName>
    </recommendedName>
</protein>
<keyword evidence="4" id="KW-1185">Reference proteome</keyword>
<feature type="chain" id="PRO_5047473967" description="DUF2927 domain-containing protein" evidence="2">
    <location>
        <begin position="22"/>
        <end position="322"/>
    </location>
</feature>
<name>A0ABM6IFQ1_9RHOB</name>
<accession>A0ABM6IFQ1</accession>